<protein>
    <submittedName>
        <fullName evidence="2">Uncharacterized protein</fullName>
    </submittedName>
</protein>
<evidence type="ECO:0000256" key="1">
    <source>
        <dbReference type="SAM" id="MobiDB-lite"/>
    </source>
</evidence>
<reference evidence="2" key="4">
    <citation type="submission" date="2019-03" db="UniProtKB">
        <authorList>
            <consortium name="EnsemblPlants"/>
        </authorList>
    </citation>
    <scope>IDENTIFICATION</scope>
</reference>
<dbReference type="AlphaFoldDB" id="A0A453JRJ8"/>
<name>A0A453JRJ8_AEGTS</name>
<proteinExistence type="predicted"/>
<reference evidence="2" key="5">
    <citation type="journal article" date="2021" name="G3 (Bethesda)">
        <title>Aegilops tauschii genome assembly Aet v5.0 features greater sequence contiguity and improved annotation.</title>
        <authorList>
            <person name="Wang L."/>
            <person name="Zhu T."/>
            <person name="Rodriguez J.C."/>
            <person name="Deal K.R."/>
            <person name="Dubcovsky J."/>
            <person name="McGuire P.E."/>
            <person name="Lux T."/>
            <person name="Spannagl M."/>
            <person name="Mayer K.F.X."/>
            <person name="Baldrich P."/>
            <person name="Meyers B.C."/>
            <person name="Huo N."/>
            <person name="Gu Y.Q."/>
            <person name="Zhou H."/>
            <person name="Devos K.M."/>
            <person name="Bennetzen J.L."/>
            <person name="Unver T."/>
            <person name="Budak H."/>
            <person name="Gulick P.J."/>
            <person name="Galiba G."/>
            <person name="Kalapos B."/>
            <person name="Nelson D.R."/>
            <person name="Li P."/>
            <person name="You F.M."/>
            <person name="Luo M.C."/>
            <person name="Dvorak J."/>
        </authorList>
    </citation>
    <scope>NUCLEOTIDE SEQUENCE [LARGE SCALE GENOMIC DNA]</scope>
    <source>
        <strain evidence="2">cv. AL8/78</strain>
    </source>
</reference>
<reference evidence="3" key="2">
    <citation type="journal article" date="2017" name="Nat. Plants">
        <title>The Aegilops tauschii genome reveals multiple impacts of transposons.</title>
        <authorList>
            <person name="Zhao G."/>
            <person name="Zou C."/>
            <person name="Li K."/>
            <person name="Wang K."/>
            <person name="Li T."/>
            <person name="Gao L."/>
            <person name="Zhang X."/>
            <person name="Wang H."/>
            <person name="Yang Z."/>
            <person name="Liu X."/>
            <person name="Jiang W."/>
            <person name="Mao L."/>
            <person name="Kong X."/>
            <person name="Jiao Y."/>
            <person name="Jia J."/>
        </authorList>
    </citation>
    <scope>NUCLEOTIDE SEQUENCE [LARGE SCALE GENOMIC DNA]</scope>
    <source>
        <strain evidence="3">cv. AL8/78</strain>
    </source>
</reference>
<organism evidence="2 3">
    <name type="scientific">Aegilops tauschii subsp. strangulata</name>
    <name type="common">Goatgrass</name>
    <dbReference type="NCBI Taxonomy" id="200361"/>
    <lineage>
        <taxon>Eukaryota</taxon>
        <taxon>Viridiplantae</taxon>
        <taxon>Streptophyta</taxon>
        <taxon>Embryophyta</taxon>
        <taxon>Tracheophyta</taxon>
        <taxon>Spermatophyta</taxon>
        <taxon>Magnoliopsida</taxon>
        <taxon>Liliopsida</taxon>
        <taxon>Poales</taxon>
        <taxon>Poaceae</taxon>
        <taxon>BOP clade</taxon>
        <taxon>Pooideae</taxon>
        <taxon>Triticodae</taxon>
        <taxon>Triticeae</taxon>
        <taxon>Triticinae</taxon>
        <taxon>Aegilops</taxon>
    </lineage>
</organism>
<dbReference type="EnsemblPlants" id="AET5Gv20172300.19">
    <property type="protein sequence ID" value="AET5Gv20172300.19"/>
    <property type="gene ID" value="AET5Gv20172300"/>
</dbReference>
<reference evidence="3" key="1">
    <citation type="journal article" date="2014" name="Science">
        <title>Ancient hybridizations among the ancestral genomes of bread wheat.</title>
        <authorList>
            <consortium name="International Wheat Genome Sequencing Consortium,"/>
            <person name="Marcussen T."/>
            <person name="Sandve S.R."/>
            <person name="Heier L."/>
            <person name="Spannagl M."/>
            <person name="Pfeifer M."/>
            <person name="Jakobsen K.S."/>
            <person name="Wulff B.B."/>
            <person name="Steuernagel B."/>
            <person name="Mayer K.F."/>
            <person name="Olsen O.A."/>
        </authorList>
    </citation>
    <scope>NUCLEOTIDE SEQUENCE [LARGE SCALE GENOMIC DNA]</scope>
    <source>
        <strain evidence="3">cv. AL8/78</strain>
    </source>
</reference>
<feature type="region of interest" description="Disordered" evidence="1">
    <location>
        <begin position="83"/>
        <end position="105"/>
    </location>
</feature>
<dbReference type="Proteomes" id="UP000015105">
    <property type="component" value="Chromosome 5D"/>
</dbReference>
<feature type="compositionally biased region" description="Basic and acidic residues" evidence="1">
    <location>
        <begin position="92"/>
        <end position="105"/>
    </location>
</feature>
<keyword evidence="3" id="KW-1185">Reference proteome</keyword>
<sequence length="105" mass="12130">MSRDKTSAQNSLRCFAFQIDWDQTMLQDIGIVQAVYQCCLLQSYIHDRGKRYHCLTLFPCCNLLFFFPSDLQFCLSLLCACPSSSHGGCGWGRREKGMEWTETRD</sequence>
<dbReference type="EnsemblPlants" id="AET5Gv20172300.20">
    <property type="protein sequence ID" value="AET5Gv20172300.20"/>
    <property type="gene ID" value="AET5Gv20172300"/>
</dbReference>
<dbReference type="Gramene" id="AET5Gv20172300.20">
    <property type="protein sequence ID" value="AET5Gv20172300.20"/>
    <property type="gene ID" value="AET5Gv20172300"/>
</dbReference>
<evidence type="ECO:0000313" key="3">
    <source>
        <dbReference type="Proteomes" id="UP000015105"/>
    </source>
</evidence>
<reference evidence="2" key="3">
    <citation type="journal article" date="2017" name="Nature">
        <title>Genome sequence of the progenitor of the wheat D genome Aegilops tauschii.</title>
        <authorList>
            <person name="Luo M.C."/>
            <person name="Gu Y.Q."/>
            <person name="Puiu D."/>
            <person name="Wang H."/>
            <person name="Twardziok S.O."/>
            <person name="Deal K.R."/>
            <person name="Huo N."/>
            <person name="Zhu T."/>
            <person name="Wang L."/>
            <person name="Wang Y."/>
            <person name="McGuire P.E."/>
            <person name="Liu S."/>
            <person name="Long H."/>
            <person name="Ramasamy R.K."/>
            <person name="Rodriguez J.C."/>
            <person name="Van S.L."/>
            <person name="Yuan L."/>
            <person name="Wang Z."/>
            <person name="Xia Z."/>
            <person name="Xiao L."/>
            <person name="Anderson O.D."/>
            <person name="Ouyang S."/>
            <person name="Liang Y."/>
            <person name="Zimin A.V."/>
            <person name="Pertea G."/>
            <person name="Qi P."/>
            <person name="Bennetzen J.L."/>
            <person name="Dai X."/>
            <person name="Dawson M.W."/>
            <person name="Muller H.G."/>
            <person name="Kugler K."/>
            <person name="Rivarola-Duarte L."/>
            <person name="Spannagl M."/>
            <person name="Mayer K.F.X."/>
            <person name="Lu F.H."/>
            <person name="Bevan M.W."/>
            <person name="Leroy P."/>
            <person name="Li P."/>
            <person name="You F.M."/>
            <person name="Sun Q."/>
            <person name="Liu Z."/>
            <person name="Lyons E."/>
            <person name="Wicker T."/>
            <person name="Salzberg S.L."/>
            <person name="Devos K.M."/>
            <person name="Dvorak J."/>
        </authorList>
    </citation>
    <scope>NUCLEOTIDE SEQUENCE [LARGE SCALE GENOMIC DNA]</scope>
    <source>
        <strain evidence="2">cv. AL8/78</strain>
    </source>
</reference>
<accession>A0A453JRJ8</accession>
<evidence type="ECO:0000313" key="2">
    <source>
        <dbReference type="EnsemblPlants" id="AET5Gv20172300.19"/>
    </source>
</evidence>
<dbReference type="Gramene" id="AET5Gv20172300.19">
    <property type="protein sequence ID" value="AET5Gv20172300.19"/>
    <property type="gene ID" value="AET5Gv20172300"/>
</dbReference>